<dbReference type="InterPro" id="IPR017972">
    <property type="entry name" value="Cyt_P450_CS"/>
</dbReference>
<organism evidence="14 15">
    <name type="scientific">Actinidia chinensis var. chinensis</name>
    <name type="common">Chinese soft-hair kiwi</name>
    <dbReference type="NCBI Taxonomy" id="1590841"/>
    <lineage>
        <taxon>Eukaryota</taxon>
        <taxon>Viridiplantae</taxon>
        <taxon>Streptophyta</taxon>
        <taxon>Embryophyta</taxon>
        <taxon>Tracheophyta</taxon>
        <taxon>Spermatophyta</taxon>
        <taxon>Magnoliopsida</taxon>
        <taxon>eudicotyledons</taxon>
        <taxon>Gunneridae</taxon>
        <taxon>Pentapetalae</taxon>
        <taxon>asterids</taxon>
        <taxon>Ericales</taxon>
        <taxon>Actinidiaceae</taxon>
        <taxon>Actinidia</taxon>
    </lineage>
</organism>
<keyword evidence="15" id="KW-1185">Reference proteome</keyword>
<evidence type="ECO:0000313" key="15">
    <source>
        <dbReference type="Proteomes" id="UP000241394"/>
    </source>
</evidence>
<dbReference type="Pfam" id="PF00067">
    <property type="entry name" value="p450"/>
    <property type="match status" value="1"/>
</dbReference>
<dbReference type="PROSITE" id="PS00086">
    <property type="entry name" value="CYTOCHROME_P450"/>
    <property type="match status" value="1"/>
</dbReference>
<evidence type="ECO:0000256" key="6">
    <source>
        <dbReference type="ARBA" id="ARBA00022989"/>
    </source>
</evidence>
<evidence type="ECO:0000256" key="1">
    <source>
        <dbReference type="ARBA" id="ARBA00001971"/>
    </source>
</evidence>
<evidence type="ECO:0000256" key="2">
    <source>
        <dbReference type="ARBA" id="ARBA00004370"/>
    </source>
</evidence>
<proteinExistence type="inferred from homology"/>
<reference evidence="14 15" key="1">
    <citation type="submission" date="2017-07" db="EMBL/GenBank/DDBJ databases">
        <title>An improved, manually edited Actinidia chinensis var. chinensis (kiwifruit) genome highlights the challenges associated with draft genomes and gene prediction in plants.</title>
        <authorList>
            <person name="Pilkington S."/>
            <person name="Crowhurst R."/>
            <person name="Hilario E."/>
            <person name="Nardozza S."/>
            <person name="Fraser L."/>
            <person name="Peng Y."/>
            <person name="Gunaseelan K."/>
            <person name="Simpson R."/>
            <person name="Tahir J."/>
            <person name="Deroles S."/>
            <person name="Templeton K."/>
            <person name="Luo Z."/>
            <person name="Davy M."/>
            <person name="Cheng C."/>
            <person name="Mcneilage M."/>
            <person name="Scaglione D."/>
            <person name="Liu Y."/>
            <person name="Zhang Q."/>
            <person name="Datson P."/>
            <person name="De Silva N."/>
            <person name="Gardiner S."/>
            <person name="Bassett H."/>
            <person name="Chagne D."/>
            <person name="Mccallum J."/>
            <person name="Dzierzon H."/>
            <person name="Deng C."/>
            <person name="Wang Y.-Y."/>
            <person name="Barron N."/>
            <person name="Manako K."/>
            <person name="Bowen J."/>
            <person name="Foster T."/>
            <person name="Erridge Z."/>
            <person name="Tiffin H."/>
            <person name="Waite C."/>
            <person name="Davies K."/>
            <person name="Grierson E."/>
            <person name="Laing W."/>
            <person name="Kirk R."/>
            <person name="Chen X."/>
            <person name="Wood M."/>
            <person name="Montefiori M."/>
            <person name="Brummell D."/>
            <person name="Schwinn K."/>
            <person name="Catanach A."/>
            <person name="Fullerton C."/>
            <person name="Li D."/>
            <person name="Meiyalaghan S."/>
            <person name="Nieuwenhuizen N."/>
            <person name="Read N."/>
            <person name="Prakash R."/>
            <person name="Hunter D."/>
            <person name="Zhang H."/>
            <person name="Mckenzie M."/>
            <person name="Knabel M."/>
            <person name="Harris A."/>
            <person name="Allan A."/>
            <person name="Chen A."/>
            <person name="Janssen B."/>
            <person name="Plunkett B."/>
            <person name="Dwamena C."/>
            <person name="Voogd C."/>
            <person name="Leif D."/>
            <person name="Lafferty D."/>
            <person name="Souleyre E."/>
            <person name="Varkonyi-Gasic E."/>
            <person name="Gambi F."/>
            <person name="Hanley J."/>
            <person name="Yao J.-L."/>
            <person name="Cheung J."/>
            <person name="David K."/>
            <person name="Warren B."/>
            <person name="Marsh K."/>
            <person name="Snowden K."/>
            <person name="Lin-Wang K."/>
            <person name="Brian L."/>
            <person name="Martinez-Sanchez M."/>
            <person name="Wang M."/>
            <person name="Ileperuma N."/>
            <person name="Macnee N."/>
            <person name="Campin R."/>
            <person name="Mcatee P."/>
            <person name="Drummond R."/>
            <person name="Espley R."/>
            <person name="Ireland H."/>
            <person name="Wu R."/>
            <person name="Atkinson R."/>
            <person name="Karunairetnam S."/>
            <person name="Bulley S."/>
            <person name="Chunkath S."/>
            <person name="Hanley Z."/>
            <person name="Storey R."/>
            <person name="Thrimawithana A."/>
            <person name="Thomson S."/>
            <person name="David C."/>
            <person name="Testolin R."/>
        </authorList>
    </citation>
    <scope>NUCLEOTIDE SEQUENCE [LARGE SCALE GENOMIC DNA]</scope>
    <source>
        <strain evidence="15">cv. Red5</strain>
        <tissue evidence="14">Young leaf</tissue>
    </source>
</reference>
<name>A0A2R6RMV2_ACTCC</name>
<evidence type="ECO:0000256" key="7">
    <source>
        <dbReference type="ARBA" id="ARBA00023002"/>
    </source>
</evidence>
<dbReference type="InterPro" id="IPR001128">
    <property type="entry name" value="Cyt_P450"/>
</dbReference>
<keyword evidence="10 13" id="KW-0472">Membrane</keyword>
<dbReference type="PRINTS" id="PR00385">
    <property type="entry name" value="P450"/>
</dbReference>
<keyword evidence="5 11" id="KW-0479">Metal-binding</keyword>
<comment type="subcellular location">
    <subcellularLocation>
        <location evidence="2">Membrane</location>
    </subcellularLocation>
</comment>
<dbReference type="CDD" id="cd20654">
    <property type="entry name" value="CYP82"/>
    <property type="match status" value="1"/>
</dbReference>
<dbReference type="GO" id="GO:0004497">
    <property type="term" value="F:monooxygenase activity"/>
    <property type="evidence" value="ECO:0007669"/>
    <property type="project" value="UniProtKB-KW"/>
</dbReference>
<dbReference type="FunFam" id="1.10.630.10:FF:000026">
    <property type="entry name" value="Cytochrome P450 82C4"/>
    <property type="match status" value="1"/>
</dbReference>
<comment type="caution">
    <text evidence="14">The sequence shown here is derived from an EMBL/GenBank/DDBJ whole genome shotgun (WGS) entry which is preliminary data.</text>
</comment>
<dbReference type="AlphaFoldDB" id="A0A2R6RMV2"/>
<dbReference type="SUPFAM" id="SSF48264">
    <property type="entry name" value="Cytochrome P450"/>
    <property type="match status" value="1"/>
</dbReference>
<dbReference type="PRINTS" id="PR00463">
    <property type="entry name" value="EP450I"/>
</dbReference>
<evidence type="ECO:0000256" key="5">
    <source>
        <dbReference type="ARBA" id="ARBA00022723"/>
    </source>
</evidence>
<gene>
    <name evidence="14" type="ORF">CEY00_Acc04676</name>
</gene>
<evidence type="ECO:0000256" key="12">
    <source>
        <dbReference type="RuleBase" id="RU000461"/>
    </source>
</evidence>
<reference evidence="15" key="2">
    <citation type="journal article" date="2018" name="BMC Genomics">
        <title>A manually annotated Actinidia chinensis var. chinensis (kiwifruit) genome highlights the challenges associated with draft genomes and gene prediction in plants.</title>
        <authorList>
            <person name="Pilkington S.M."/>
            <person name="Crowhurst R."/>
            <person name="Hilario E."/>
            <person name="Nardozza S."/>
            <person name="Fraser L."/>
            <person name="Peng Y."/>
            <person name="Gunaseelan K."/>
            <person name="Simpson R."/>
            <person name="Tahir J."/>
            <person name="Deroles S.C."/>
            <person name="Templeton K."/>
            <person name="Luo Z."/>
            <person name="Davy M."/>
            <person name="Cheng C."/>
            <person name="McNeilage M."/>
            <person name="Scaglione D."/>
            <person name="Liu Y."/>
            <person name="Zhang Q."/>
            <person name="Datson P."/>
            <person name="De Silva N."/>
            <person name="Gardiner S.E."/>
            <person name="Bassett H."/>
            <person name="Chagne D."/>
            <person name="McCallum J."/>
            <person name="Dzierzon H."/>
            <person name="Deng C."/>
            <person name="Wang Y.Y."/>
            <person name="Barron L."/>
            <person name="Manako K."/>
            <person name="Bowen J."/>
            <person name="Foster T.M."/>
            <person name="Erridge Z.A."/>
            <person name="Tiffin H."/>
            <person name="Waite C.N."/>
            <person name="Davies K.M."/>
            <person name="Grierson E.P."/>
            <person name="Laing W.A."/>
            <person name="Kirk R."/>
            <person name="Chen X."/>
            <person name="Wood M."/>
            <person name="Montefiori M."/>
            <person name="Brummell D.A."/>
            <person name="Schwinn K.E."/>
            <person name="Catanach A."/>
            <person name="Fullerton C."/>
            <person name="Li D."/>
            <person name="Meiyalaghan S."/>
            <person name="Nieuwenhuizen N."/>
            <person name="Read N."/>
            <person name="Prakash R."/>
            <person name="Hunter D."/>
            <person name="Zhang H."/>
            <person name="McKenzie M."/>
            <person name="Knabel M."/>
            <person name="Harris A."/>
            <person name="Allan A.C."/>
            <person name="Gleave A."/>
            <person name="Chen A."/>
            <person name="Janssen B.J."/>
            <person name="Plunkett B."/>
            <person name="Ampomah-Dwamena C."/>
            <person name="Voogd C."/>
            <person name="Leif D."/>
            <person name="Lafferty D."/>
            <person name="Souleyre E.J.F."/>
            <person name="Varkonyi-Gasic E."/>
            <person name="Gambi F."/>
            <person name="Hanley J."/>
            <person name="Yao J.L."/>
            <person name="Cheung J."/>
            <person name="David K.M."/>
            <person name="Warren B."/>
            <person name="Marsh K."/>
            <person name="Snowden K.C."/>
            <person name="Lin-Wang K."/>
            <person name="Brian L."/>
            <person name="Martinez-Sanchez M."/>
            <person name="Wang M."/>
            <person name="Ileperuma N."/>
            <person name="Macnee N."/>
            <person name="Campin R."/>
            <person name="McAtee P."/>
            <person name="Drummond R.S.M."/>
            <person name="Espley R.V."/>
            <person name="Ireland H.S."/>
            <person name="Wu R."/>
            <person name="Atkinson R.G."/>
            <person name="Karunairetnam S."/>
            <person name="Bulley S."/>
            <person name="Chunkath S."/>
            <person name="Hanley Z."/>
            <person name="Storey R."/>
            <person name="Thrimawithana A.H."/>
            <person name="Thomson S."/>
            <person name="David C."/>
            <person name="Testolin R."/>
            <person name="Huang H."/>
            <person name="Hellens R.P."/>
            <person name="Schaffer R.J."/>
        </authorList>
    </citation>
    <scope>NUCLEOTIDE SEQUENCE [LARGE SCALE GENOMIC DNA]</scope>
    <source>
        <strain evidence="15">cv. Red5</strain>
    </source>
</reference>
<evidence type="ECO:0000256" key="9">
    <source>
        <dbReference type="ARBA" id="ARBA00023033"/>
    </source>
</evidence>
<keyword evidence="3 11" id="KW-0349">Heme</keyword>
<dbReference type="PANTHER" id="PTHR47947:SF26">
    <property type="entry name" value="CYTOCHROME P450"/>
    <property type="match status" value="1"/>
</dbReference>
<keyword evidence="6 13" id="KW-1133">Transmembrane helix</keyword>
<feature type="binding site" description="axial binding residue" evidence="11">
    <location>
        <position position="452"/>
    </location>
    <ligand>
        <name>heme</name>
        <dbReference type="ChEBI" id="CHEBI:30413"/>
    </ligand>
    <ligandPart>
        <name>Fe</name>
        <dbReference type="ChEBI" id="CHEBI:18248"/>
    </ligandPart>
</feature>
<keyword evidence="4 13" id="KW-0812">Transmembrane</keyword>
<sequence length="513" mass="57954">MDFLSSPITTIAFAFPFLLFLYYFLKIKGHANTNNKIRPPPEATGAWPLIGHLRLLGGPQLPHVVLGALADKYGPIFTIRLGVHRAIIVSGPEVARDCFTTNDKAFSNRPKSIALEHMAYNYAMFGFSPYGPFWREMRKITTLELLSNHRLAALGHVRVAELKNSIREIYELWAKNENCVVNLQRWFEDLTLNLTVRIVAGKRSDGVGCRRALKEFFELMGVFTVADAVPWLRLLDLSGHEKAMRETAKRLDGMLQEWLEEHKRRRLGGEGGSEQDFMEVMLGVLDGGAYDSLDFDADTVNKATCLSLTLGGTDTSTTTLTWTLALLLNNKQTLKKAQDELDLHVGRERQVEESDMKNLVYLQAIVKESLRLYPPAQLLPPRETTEDCNVGGYHVPAGTRLFVNIWKLHRDPRWWPNPLEFRPERFLTTHKDVDVRGKHFELMPFGSGRRACPGISFALQVVQFTLARLLQAFEIATPCGDLVDMTASFGFTNVMETPLEVVLAPRLPPQLYG</sequence>
<dbReference type="EMBL" id="NKQK01000004">
    <property type="protein sequence ID" value="PSS31380.1"/>
    <property type="molecule type" value="Genomic_DNA"/>
</dbReference>
<comment type="cofactor">
    <cofactor evidence="1 11">
        <name>heme</name>
        <dbReference type="ChEBI" id="CHEBI:30413"/>
    </cofactor>
</comment>
<evidence type="ECO:0000256" key="8">
    <source>
        <dbReference type="ARBA" id="ARBA00023004"/>
    </source>
</evidence>
<dbReference type="Proteomes" id="UP000241394">
    <property type="component" value="Chromosome LG4"/>
</dbReference>
<evidence type="ECO:0000256" key="11">
    <source>
        <dbReference type="PIRSR" id="PIRSR602401-1"/>
    </source>
</evidence>
<evidence type="ECO:0000313" key="14">
    <source>
        <dbReference type="EMBL" id="PSS31380.1"/>
    </source>
</evidence>
<evidence type="ECO:0000256" key="4">
    <source>
        <dbReference type="ARBA" id="ARBA00022692"/>
    </source>
</evidence>
<evidence type="ECO:0000256" key="3">
    <source>
        <dbReference type="ARBA" id="ARBA00022617"/>
    </source>
</evidence>
<dbReference type="GO" id="GO:0020037">
    <property type="term" value="F:heme binding"/>
    <property type="evidence" value="ECO:0007669"/>
    <property type="project" value="InterPro"/>
</dbReference>
<protein>
    <submittedName>
        <fullName evidence="14">Cytochrome P450 82A3 like</fullName>
    </submittedName>
</protein>
<evidence type="ECO:0000256" key="13">
    <source>
        <dbReference type="SAM" id="Phobius"/>
    </source>
</evidence>
<dbReference type="GO" id="GO:0016020">
    <property type="term" value="C:membrane"/>
    <property type="evidence" value="ECO:0007669"/>
    <property type="project" value="UniProtKB-SubCell"/>
</dbReference>
<keyword evidence="8 11" id="KW-0408">Iron</keyword>
<dbReference type="Gramene" id="PSS31380">
    <property type="protein sequence ID" value="PSS31380"/>
    <property type="gene ID" value="CEY00_Acc04676"/>
</dbReference>
<dbReference type="GO" id="GO:0016705">
    <property type="term" value="F:oxidoreductase activity, acting on paired donors, with incorporation or reduction of molecular oxygen"/>
    <property type="evidence" value="ECO:0007669"/>
    <property type="project" value="InterPro"/>
</dbReference>
<dbReference type="InterPro" id="IPR002401">
    <property type="entry name" value="Cyt_P450_E_grp-I"/>
</dbReference>
<dbReference type="InterPro" id="IPR050651">
    <property type="entry name" value="Plant_Cytochrome_P450_Monoox"/>
</dbReference>
<dbReference type="GO" id="GO:0005506">
    <property type="term" value="F:iron ion binding"/>
    <property type="evidence" value="ECO:0007669"/>
    <property type="project" value="InterPro"/>
</dbReference>
<dbReference type="Gene3D" id="1.10.630.10">
    <property type="entry name" value="Cytochrome P450"/>
    <property type="match status" value="1"/>
</dbReference>
<keyword evidence="9 12" id="KW-0503">Monooxygenase</keyword>
<accession>A0A2R6RMV2</accession>
<dbReference type="OrthoDB" id="2789670at2759"/>
<dbReference type="InterPro" id="IPR036396">
    <property type="entry name" value="Cyt_P450_sf"/>
</dbReference>
<feature type="transmembrane region" description="Helical" evidence="13">
    <location>
        <begin position="6"/>
        <end position="25"/>
    </location>
</feature>
<keyword evidence="7 12" id="KW-0560">Oxidoreductase</keyword>
<dbReference type="OMA" id="KSYGEHD"/>
<evidence type="ECO:0000256" key="10">
    <source>
        <dbReference type="ARBA" id="ARBA00023136"/>
    </source>
</evidence>
<dbReference type="InParanoid" id="A0A2R6RMV2"/>
<dbReference type="PANTHER" id="PTHR47947">
    <property type="entry name" value="CYTOCHROME P450 82C3-RELATED"/>
    <property type="match status" value="1"/>
</dbReference>
<dbReference type="STRING" id="1590841.A0A2R6RMV2"/>
<comment type="similarity">
    <text evidence="12">Belongs to the cytochrome P450 family.</text>
</comment>